<organism evidence="1 2">
    <name type="scientific">Kineococcus radiotolerans</name>
    <dbReference type="NCBI Taxonomy" id="131568"/>
    <lineage>
        <taxon>Bacteria</taxon>
        <taxon>Bacillati</taxon>
        <taxon>Actinomycetota</taxon>
        <taxon>Actinomycetes</taxon>
        <taxon>Kineosporiales</taxon>
        <taxon>Kineosporiaceae</taxon>
        <taxon>Kineococcus</taxon>
    </lineage>
</organism>
<dbReference type="GO" id="GO:0016787">
    <property type="term" value="F:hydrolase activity"/>
    <property type="evidence" value="ECO:0007669"/>
    <property type="project" value="UniProtKB-ARBA"/>
</dbReference>
<evidence type="ECO:0008006" key="3">
    <source>
        <dbReference type="Google" id="ProtNLM"/>
    </source>
</evidence>
<gene>
    <name evidence="1" type="ORF">FHR75_000545</name>
</gene>
<reference evidence="1 2" key="1">
    <citation type="submission" date="2020-08" db="EMBL/GenBank/DDBJ databases">
        <title>The Agave Microbiome: Exploring the role of microbial communities in plant adaptations to desert environments.</title>
        <authorList>
            <person name="Partida-Martinez L.P."/>
        </authorList>
    </citation>
    <scope>NUCLEOTIDE SEQUENCE [LARGE SCALE GENOMIC DNA]</scope>
    <source>
        <strain evidence="1 2">AS2.23</strain>
    </source>
</reference>
<dbReference type="InterPro" id="IPR002591">
    <property type="entry name" value="Phosphodiest/P_Trfase"/>
</dbReference>
<dbReference type="SUPFAM" id="SSF53649">
    <property type="entry name" value="Alkaline phosphatase-like"/>
    <property type="match status" value="1"/>
</dbReference>
<evidence type="ECO:0000313" key="2">
    <source>
        <dbReference type="Proteomes" id="UP000533269"/>
    </source>
</evidence>
<evidence type="ECO:0000313" key="1">
    <source>
        <dbReference type="EMBL" id="MBB2899757.1"/>
    </source>
</evidence>
<dbReference type="AlphaFoldDB" id="A0A7W4TJR3"/>
<accession>A0A7W4TJR3</accession>
<proteinExistence type="predicted"/>
<dbReference type="RefSeq" id="WP_183390298.1">
    <property type="nucleotide sequence ID" value="NZ_JACHVY010000001.1"/>
</dbReference>
<reference evidence="1 2" key="2">
    <citation type="submission" date="2020-08" db="EMBL/GenBank/DDBJ databases">
        <authorList>
            <person name="Partida-Martinez L."/>
            <person name="Huntemann M."/>
            <person name="Clum A."/>
            <person name="Wang J."/>
            <person name="Palaniappan K."/>
            <person name="Ritter S."/>
            <person name="Chen I.-M."/>
            <person name="Stamatis D."/>
            <person name="Reddy T."/>
            <person name="O'Malley R."/>
            <person name="Daum C."/>
            <person name="Shapiro N."/>
            <person name="Ivanova N."/>
            <person name="Kyrpides N."/>
            <person name="Woyke T."/>
        </authorList>
    </citation>
    <scope>NUCLEOTIDE SEQUENCE [LARGE SCALE GENOMIC DNA]</scope>
    <source>
        <strain evidence="1 2">AS2.23</strain>
    </source>
</reference>
<name>A0A7W4TJR3_KINRA</name>
<dbReference type="Proteomes" id="UP000533269">
    <property type="component" value="Unassembled WGS sequence"/>
</dbReference>
<dbReference type="EMBL" id="JACHVY010000001">
    <property type="protein sequence ID" value="MBB2899757.1"/>
    <property type="molecule type" value="Genomic_DNA"/>
</dbReference>
<sequence length="385" mass="40772">MLAPGPEGLPAPDYGHDTLADLLPAVGRALGVAEFAAASPHLPVPEARRVCLVLVDGMGDLALRSRSGHAPTMRRWRADGLHRPLTAGFPTTTATSMGLLGTGLTPGGHGLVGYEVLDPDRDVLLNELQWDAAVDPRRWQPRTTLFQRIAAAGVDVVRVAPPHFDGSGLTEAALRGGRFVGTPDRLEARVDAAVSAVRSAPHQLTYLYWGKLDSTGHGEGVDSTAWVAELERVDEALAALARRLPRGTLLVVTADHGMVDVAPSQRVDLALEPELSLGVRHAGGEPRAVQLYTEAGAAPEVAAAWRARFGASAEVVLRSEAVAAGWFGPVEERVAGRIGDVLAVMREPLAVVNSARMRPATLRLVGQHGALSDLERLVPLFCVPC</sequence>
<comment type="caution">
    <text evidence="1">The sequence shown here is derived from an EMBL/GenBank/DDBJ whole genome shotgun (WGS) entry which is preliminary data.</text>
</comment>
<dbReference type="InterPro" id="IPR017850">
    <property type="entry name" value="Alkaline_phosphatase_core_sf"/>
</dbReference>
<dbReference type="Pfam" id="PF01663">
    <property type="entry name" value="Phosphodiest"/>
    <property type="match status" value="1"/>
</dbReference>
<dbReference type="PANTHER" id="PTHR10151">
    <property type="entry name" value="ECTONUCLEOTIDE PYROPHOSPHATASE/PHOSPHODIESTERASE"/>
    <property type="match status" value="1"/>
</dbReference>
<protein>
    <recommendedName>
        <fullName evidence="3">Type I phosphodiesterase/nucleotide pyrophosphatase</fullName>
    </recommendedName>
</protein>
<dbReference type="Gene3D" id="3.40.720.10">
    <property type="entry name" value="Alkaline Phosphatase, subunit A"/>
    <property type="match status" value="1"/>
</dbReference>
<dbReference type="PANTHER" id="PTHR10151:SF120">
    <property type="entry name" value="BIS(5'-ADENOSYL)-TRIPHOSPHATASE"/>
    <property type="match status" value="1"/>
</dbReference>